<keyword evidence="4 10" id="KW-0489">Methyltransferase</keyword>
<dbReference type="PANTHER" id="PTHR47036:SF1">
    <property type="entry name" value="COBALT-FACTOR III C(17)-METHYLTRANSFERASE-RELATED"/>
    <property type="match status" value="1"/>
</dbReference>
<dbReference type="InterPro" id="IPR014776">
    <property type="entry name" value="4pyrrole_Mease_sub2"/>
</dbReference>
<feature type="domain" description="CobE/GbiG C-terminal" evidence="8">
    <location>
        <begin position="493"/>
        <end position="609"/>
    </location>
</feature>
<reference evidence="10 11" key="1">
    <citation type="journal article" date="2017" name="BMC Genomics">
        <title>Genome sequencing of 39 Akkermansia muciniphila isolates reveals its population structure, genomic and functional diverisity, and global distribution in mammalian gut microbiotas.</title>
        <authorList>
            <person name="Guo X."/>
            <person name="Li S."/>
            <person name="Zhang J."/>
            <person name="Wu F."/>
            <person name="Li X."/>
            <person name="Wu D."/>
            <person name="Zhang M."/>
            <person name="Ou Z."/>
            <person name="Jie Z."/>
            <person name="Yan Q."/>
            <person name="Li P."/>
            <person name="Yi J."/>
            <person name="Peng Y."/>
        </authorList>
    </citation>
    <scope>NUCLEOTIDE SEQUENCE [LARGE SCALE GENOMIC DNA]</scope>
    <source>
        <strain evidence="10 11">GP24</strain>
    </source>
</reference>
<evidence type="ECO:0000256" key="2">
    <source>
        <dbReference type="ARBA" id="ARBA00005879"/>
    </source>
</evidence>
<feature type="domain" description="Cobalamin synthesis G N-terminal" evidence="9">
    <location>
        <begin position="315"/>
        <end position="394"/>
    </location>
</feature>
<organism evidence="10 11">
    <name type="scientific">Akkermansia muciniphila</name>
    <dbReference type="NCBI Taxonomy" id="239935"/>
    <lineage>
        <taxon>Bacteria</taxon>
        <taxon>Pseudomonadati</taxon>
        <taxon>Verrucomicrobiota</taxon>
        <taxon>Verrucomicrobiia</taxon>
        <taxon>Verrucomicrobiales</taxon>
        <taxon>Akkermansiaceae</taxon>
        <taxon>Akkermansia</taxon>
    </lineage>
</organism>
<dbReference type="SUPFAM" id="SSF159672">
    <property type="entry name" value="CbiG N-terminal domain-like"/>
    <property type="match status" value="1"/>
</dbReference>
<evidence type="ECO:0000259" key="8">
    <source>
        <dbReference type="Pfam" id="PF01890"/>
    </source>
</evidence>
<dbReference type="CDD" id="cd11646">
    <property type="entry name" value="Precorrin_3B_C17_MT"/>
    <property type="match status" value="1"/>
</dbReference>
<dbReference type="Gene3D" id="3.40.50.11220">
    <property type="match status" value="1"/>
</dbReference>
<dbReference type="Gene3D" id="3.40.1010.10">
    <property type="entry name" value="Cobalt-precorrin-4 Transmethylase, Domain 1"/>
    <property type="match status" value="2"/>
</dbReference>
<dbReference type="UniPathway" id="UPA00148"/>
<comment type="caution">
    <text evidence="10">The sequence shown here is derived from an EMBL/GenBank/DDBJ whole genome shotgun (WGS) entry which is preliminary data.</text>
</comment>
<keyword evidence="5 10" id="KW-0808">Transferase</keyword>
<dbReference type="SUPFAM" id="SSF53790">
    <property type="entry name" value="Tetrapyrrole methylase"/>
    <property type="match status" value="2"/>
</dbReference>
<evidence type="ECO:0000256" key="1">
    <source>
        <dbReference type="ARBA" id="ARBA00004953"/>
    </source>
</evidence>
<proteinExistence type="inferred from homology"/>
<dbReference type="InterPro" id="IPR036518">
    <property type="entry name" value="CobE/GbiG_C_sf"/>
</dbReference>
<dbReference type="PANTHER" id="PTHR47036">
    <property type="entry name" value="COBALT-FACTOR III C(17)-METHYLTRANSFERASE-RELATED"/>
    <property type="match status" value="1"/>
</dbReference>
<dbReference type="Proteomes" id="UP000236000">
    <property type="component" value="Unassembled WGS sequence"/>
</dbReference>
<dbReference type="GO" id="GO:0046026">
    <property type="term" value="F:precorrin-4 C11-methyltransferase activity"/>
    <property type="evidence" value="ECO:0007669"/>
    <property type="project" value="InterPro"/>
</dbReference>
<dbReference type="Pfam" id="PF01890">
    <property type="entry name" value="CbiG_C"/>
    <property type="match status" value="1"/>
</dbReference>
<evidence type="ECO:0000256" key="3">
    <source>
        <dbReference type="ARBA" id="ARBA00022573"/>
    </source>
</evidence>
<dbReference type="RefSeq" id="WP_102713404.1">
    <property type="nucleotide sequence ID" value="NZ_PJKA01000010.1"/>
</dbReference>
<dbReference type="InterPro" id="IPR051810">
    <property type="entry name" value="Precorrin_MeTrfase"/>
</dbReference>
<feature type="domain" description="Tetrapyrrole methylase" evidence="7">
    <location>
        <begin position="626"/>
        <end position="834"/>
    </location>
</feature>
<dbReference type="AlphaFoldDB" id="A0A2N8HDQ1"/>
<dbReference type="InterPro" id="IPR002750">
    <property type="entry name" value="CobE/GbiG_C"/>
</dbReference>
<dbReference type="EMBL" id="PJKA01000010">
    <property type="protein sequence ID" value="PNC18106.1"/>
    <property type="molecule type" value="Genomic_DNA"/>
</dbReference>
<evidence type="ECO:0000256" key="5">
    <source>
        <dbReference type="ARBA" id="ARBA00022679"/>
    </source>
</evidence>
<dbReference type="InterPro" id="IPR000878">
    <property type="entry name" value="4pyrrol_Mease"/>
</dbReference>
<dbReference type="InterPro" id="IPR014777">
    <property type="entry name" value="4pyrrole_Mease_sub1"/>
</dbReference>
<evidence type="ECO:0000259" key="7">
    <source>
        <dbReference type="Pfam" id="PF00590"/>
    </source>
</evidence>
<dbReference type="InterPro" id="IPR006363">
    <property type="entry name" value="Cbl_synth_CobJ/CibH_dom"/>
</dbReference>
<dbReference type="GO" id="GO:0032259">
    <property type="term" value="P:methylation"/>
    <property type="evidence" value="ECO:0007669"/>
    <property type="project" value="UniProtKB-KW"/>
</dbReference>
<evidence type="ECO:0000313" key="11">
    <source>
        <dbReference type="Proteomes" id="UP000236000"/>
    </source>
</evidence>
<dbReference type="InterPro" id="IPR021744">
    <property type="entry name" value="CbiG_N"/>
</dbReference>
<dbReference type="InterPro" id="IPR038029">
    <property type="entry name" value="GbiG_N_sf"/>
</dbReference>
<sequence length="872" mass="92673">MNTARFPIHFIGAGPGAEDLITERGAALLKEADVVVYAGSLVNPGHLKRCRPEAELHDSAKMDLEEQVEVMARGVLEGKKVVRLHTGDPSMYGAIAEQFDLLDKKGIESIVVPGVSSVFAAAAALRTELTYPGIAQSLVLTRTPGRTPMPSGEACEAFAKTGATLAFFLSAGKLDELAARLISAGKSPDTAAAVVYRATWPDEKIIRGTLSTIAAETARAGIGRQALILVGDAIGAHGCGQSLLYHGQFSHGYRNEKEDERFDGSCAFYAFTEKGVRKAQEISQSLGKAVIHSVGRAGETEGVKRVSPEDFDPLLARQWNLFDAHVFIGATGIAVRKTAPLLRDKATDPAVICCSESGSHLIPLLSGHLGGGNRLARRLARISGGEAVITTATDTRGITAFDEAAAREKARVLNPDAIKTLNAALLDGDTVSFHGPQEIHERYWQDCPQVIPARADGAEAAEKPHVPAVYWDEEPPESAGGTAALLIQSSSFVLGIGCKKGTEPGLLQQYAEGFLARQGISRSRIKALASCTLKEQEPAILALAATWNVPFHVFEPAELDAVEIPTPSDAVFEKTGTHSVSEASAILASGGKINTPKTVWGGNVTLALATCPHGSRNKARQKGGNVIVIGLGSGSPGQLTPEAAAAMEQCTCIAGYTKYLDFIRERIHGKKMIQTGMMGEVPRCMAALEAALAGENVCMVCSGDPGILAMAGLLYEMRKENERFSPVRIEVLPGITAASISASALGAPLQNGFCLLSLSDLLVPAEEIRANLEQSAGTALPVVLYNPAGRKRRHLLEEALGIFRNKRGGQTLCAYVKHAGRPAQQKWVGTLDEFPLEDVDMSTLVLLGGPRTIRDGDVLFERRGYADKYGIS</sequence>
<keyword evidence="6" id="KW-0949">S-adenosyl-L-methionine</keyword>
<protein>
    <submittedName>
        <fullName evidence="10">Precorrin-4 C(11)-methyltransferase</fullName>
    </submittedName>
</protein>
<dbReference type="InterPro" id="IPR006362">
    <property type="entry name" value="Cbl_synth_CobM/CibF"/>
</dbReference>
<dbReference type="Gene3D" id="3.30.950.10">
    <property type="entry name" value="Methyltransferase, Cobalt-precorrin-4 Transmethylase, Domain 2"/>
    <property type="match status" value="2"/>
</dbReference>
<evidence type="ECO:0000256" key="4">
    <source>
        <dbReference type="ARBA" id="ARBA00022603"/>
    </source>
</evidence>
<evidence type="ECO:0000313" key="10">
    <source>
        <dbReference type="EMBL" id="PNC18106.1"/>
    </source>
</evidence>
<accession>A0A2N8HDQ1</accession>
<keyword evidence="3" id="KW-0169">Cobalamin biosynthesis</keyword>
<dbReference type="GO" id="GO:0009236">
    <property type="term" value="P:cobalamin biosynthetic process"/>
    <property type="evidence" value="ECO:0007669"/>
    <property type="project" value="UniProtKB-UniPathway"/>
</dbReference>
<dbReference type="CDD" id="cd11641">
    <property type="entry name" value="Precorrin-4_C11-MT"/>
    <property type="match status" value="1"/>
</dbReference>
<dbReference type="Pfam" id="PF11760">
    <property type="entry name" value="CbiG_N"/>
    <property type="match status" value="1"/>
</dbReference>
<comment type="similarity">
    <text evidence="2">Belongs to the precorrin methyltransferase family.</text>
</comment>
<feature type="domain" description="Tetrapyrrole methylase" evidence="7">
    <location>
        <begin position="8"/>
        <end position="213"/>
    </location>
</feature>
<evidence type="ECO:0000259" key="9">
    <source>
        <dbReference type="Pfam" id="PF11760"/>
    </source>
</evidence>
<dbReference type="SUPFAM" id="SSF159664">
    <property type="entry name" value="CobE/GbiG C-terminal domain-like"/>
    <property type="match status" value="1"/>
</dbReference>
<dbReference type="Gene3D" id="3.30.420.180">
    <property type="entry name" value="CobE/GbiG C-terminal domain"/>
    <property type="match status" value="1"/>
</dbReference>
<dbReference type="NCBIfam" id="TIGR01465">
    <property type="entry name" value="cobM_cbiF"/>
    <property type="match status" value="1"/>
</dbReference>
<evidence type="ECO:0000256" key="6">
    <source>
        <dbReference type="ARBA" id="ARBA00022691"/>
    </source>
</evidence>
<dbReference type="OrthoDB" id="9815856at2"/>
<dbReference type="Pfam" id="PF00590">
    <property type="entry name" value="TP_methylase"/>
    <property type="match status" value="2"/>
</dbReference>
<gene>
    <name evidence="10" type="primary">cobM</name>
    <name evidence="10" type="ORF">CXU22_05570</name>
</gene>
<dbReference type="InterPro" id="IPR035996">
    <property type="entry name" value="4pyrrol_Methylase_sf"/>
</dbReference>
<comment type="pathway">
    <text evidence="1">Cofactor biosynthesis; adenosylcobalamin biosynthesis.</text>
</comment>
<name>A0A2N8HDQ1_9BACT</name>